<name>A0AAW2B554_CULAL</name>
<dbReference type="AlphaFoldDB" id="A0AAW2B554"/>
<evidence type="ECO:0000256" key="1">
    <source>
        <dbReference type="SAM" id="MobiDB-lite"/>
    </source>
</evidence>
<accession>A0AAW2B554</accession>
<reference evidence="2 3" key="1">
    <citation type="submission" date="2024-05" db="EMBL/GenBank/DDBJ databases">
        <title>A high-quality chromosomal-level genome assembly of Topmouth culter (Culter alburnus).</title>
        <authorList>
            <person name="Zhao H."/>
        </authorList>
    </citation>
    <scope>NUCLEOTIDE SEQUENCE [LARGE SCALE GENOMIC DNA]</scope>
    <source>
        <strain evidence="2">CATC2023</strain>
        <tissue evidence="2">Muscle</tissue>
    </source>
</reference>
<organism evidence="2 3">
    <name type="scientific">Culter alburnus</name>
    <name type="common">Topmouth culter</name>
    <dbReference type="NCBI Taxonomy" id="194366"/>
    <lineage>
        <taxon>Eukaryota</taxon>
        <taxon>Metazoa</taxon>
        <taxon>Chordata</taxon>
        <taxon>Craniata</taxon>
        <taxon>Vertebrata</taxon>
        <taxon>Euteleostomi</taxon>
        <taxon>Actinopterygii</taxon>
        <taxon>Neopterygii</taxon>
        <taxon>Teleostei</taxon>
        <taxon>Ostariophysi</taxon>
        <taxon>Cypriniformes</taxon>
        <taxon>Xenocyprididae</taxon>
        <taxon>Xenocypridinae</taxon>
        <taxon>Culter</taxon>
    </lineage>
</organism>
<evidence type="ECO:0000313" key="3">
    <source>
        <dbReference type="Proteomes" id="UP001479290"/>
    </source>
</evidence>
<protein>
    <submittedName>
        <fullName evidence="2">Uncharacterized protein</fullName>
    </submittedName>
</protein>
<proteinExistence type="predicted"/>
<gene>
    <name evidence="2" type="ORF">ABG768_000666</name>
</gene>
<comment type="caution">
    <text evidence="2">The sequence shown here is derived from an EMBL/GenBank/DDBJ whole genome shotgun (WGS) entry which is preliminary data.</text>
</comment>
<sequence length="409" mass="44782">MAAAACAGAAGRSRIRTKPEIYRTDTGKMIVEDEFLNFLSIKIKTVKQDEIVLMAVDHFGSEWITNSTKLLFELCPGTTRKLVAHTGPQKDSKNVRNCLRLLNEAGENVPRFVSHHLDELPPVTFNSLDVSCLLGKIEQLGADITTMKQAVSLQTNTCNDLRIITADINQRLGAIEQPRPNLERGPIFQTNKPGTSHGSFTPQVCEKTQAGMEGQTSEKDSSQKVESSALGLDGSISAAKGDPHVKWSDVSATPPWNLVQDKRSNSRWKQVPVNASVKAKPRLHPPKGKKTGGIVGTGIAGDIQVIKSKLVSVFATKFSPDLDSETLSSYMKDKLGRDVTCQKIETVQSRFSSFKITAECEEVGEMYNPELWPEGIFVRRFYEARKPKSTGGLMAVMNVPLMGAGVHDA</sequence>
<feature type="region of interest" description="Disordered" evidence="1">
    <location>
        <begin position="209"/>
        <end position="229"/>
    </location>
</feature>
<dbReference type="Proteomes" id="UP001479290">
    <property type="component" value="Unassembled WGS sequence"/>
</dbReference>
<evidence type="ECO:0000313" key="2">
    <source>
        <dbReference type="EMBL" id="KAK9981099.1"/>
    </source>
</evidence>
<keyword evidence="3" id="KW-1185">Reference proteome</keyword>
<dbReference type="EMBL" id="JAWDJR010000001">
    <property type="protein sequence ID" value="KAK9981099.1"/>
    <property type="molecule type" value="Genomic_DNA"/>
</dbReference>